<comment type="caution">
    <text evidence="3">The sequence shown here is derived from an EMBL/GenBank/DDBJ whole genome shotgun (WGS) entry which is preliminary data.</text>
</comment>
<evidence type="ECO:0000256" key="2">
    <source>
        <dbReference type="SAM" id="Phobius"/>
    </source>
</evidence>
<feature type="compositionally biased region" description="Low complexity" evidence="1">
    <location>
        <begin position="119"/>
        <end position="131"/>
    </location>
</feature>
<gene>
    <name evidence="3" type="ORF">Fcan01_04081</name>
</gene>
<feature type="transmembrane region" description="Helical" evidence="2">
    <location>
        <begin position="397"/>
        <end position="419"/>
    </location>
</feature>
<feature type="transmembrane region" description="Helical" evidence="2">
    <location>
        <begin position="431"/>
        <end position="450"/>
    </location>
</feature>
<feature type="compositionally biased region" description="Basic and acidic residues" evidence="1">
    <location>
        <begin position="132"/>
        <end position="147"/>
    </location>
</feature>
<organism evidence="3 4">
    <name type="scientific">Folsomia candida</name>
    <name type="common">Springtail</name>
    <dbReference type="NCBI Taxonomy" id="158441"/>
    <lineage>
        <taxon>Eukaryota</taxon>
        <taxon>Metazoa</taxon>
        <taxon>Ecdysozoa</taxon>
        <taxon>Arthropoda</taxon>
        <taxon>Hexapoda</taxon>
        <taxon>Collembola</taxon>
        <taxon>Entomobryomorpha</taxon>
        <taxon>Isotomoidea</taxon>
        <taxon>Isotomidae</taxon>
        <taxon>Proisotominae</taxon>
        <taxon>Folsomia</taxon>
    </lineage>
</organism>
<evidence type="ECO:0000313" key="3">
    <source>
        <dbReference type="EMBL" id="OXA60728.1"/>
    </source>
</evidence>
<proteinExistence type="predicted"/>
<dbReference type="AlphaFoldDB" id="A0A226EU36"/>
<reference evidence="3 4" key="1">
    <citation type="submission" date="2015-12" db="EMBL/GenBank/DDBJ databases">
        <title>The genome of Folsomia candida.</title>
        <authorList>
            <person name="Faddeeva A."/>
            <person name="Derks M.F."/>
            <person name="Anvar Y."/>
            <person name="Smit S."/>
            <person name="Van Straalen N."/>
            <person name="Roelofs D."/>
        </authorList>
    </citation>
    <scope>NUCLEOTIDE SEQUENCE [LARGE SCALE GENOMIC DNA]</scope>
    <source>
        <strain evidence="3 4">VU population</strain>
        <tissue evidence="3">Whole body</tissue>
    </source>
</reference>
<feature type="region of interest" description="Disordered" evidence="1">
    <location>
        <begin position="83"/>
        <end position="188"/>
    </location>
</feature>
<dbReference type="Proteomes" id="UP000198287">
    <property type="component" value="Unassembled WGS sequence"/>
</dbReference>
<feature type="region of interest" description="Disordered" evidence="1">
    <location>
        <begin position="336"/>
        <end position="369"/>
    </location>
</feature>
<accession>A0A226EU36</accession>
<feature type="transmembrane region" description="Helical" evidence="2">
    <location>
        <begin position="231"/>
        <end position="251"/>
    </location>
</feature>
<keyword evidence="4" id="KW-1185">Reference proteome</keyword>
<dbReference type="EMBL" id="LNIX01000002">
    <property type="protein sequence ID" value="OXA60728.1"/>
    <property type="molecule type" value="Genomic_DNA"/>
</dbReference>
<feature type="compositionally biased region" description="Acidic residues" evidence="1">
    <location>
        <begin position="356"/>
        <end position="369"/>
    </location>
</feature>
<feature type="compositionally biased region" description="Basic and acidic residues" evidence="1">
    <location>
        <begin position="83"/>
        <end position="101"/>
    </location>
</feature>
<keyword evidence="2" id="KW-1133">Transmembrane helix</keyword>
<feature type="compositionally biased region" description="Low complexity" evidence="1">
    <location>
        <begin position="336"/>
        <end position="355"/>
    </location>
</feature>
<keyword evidence="2" id="KW-0812">Transmembrane</keyword>
<sequence>MPPNPETLEESDENVQSRRPTSLLNSVHLVRMADNEMTSRTPSPSSSRSSPVSLLRVTPYQKEVPDWESPGLRVRVTDIVKQFEDINKRGKEYDDRYRNESRSSGIVSDFDEDHDLNWSNSTFSRSSTPRSSQEREEVRQDDRHVESFDATPLRRPTPRSSVNSTPDDDDEPVAKVSDPEDDDEPVAKVCYPEDDGAAVDEVEYGVELNNNSYDENNYDEPSLIVRLVKKLFTFSVLLFLLGSGGYGGLLLRQKLDDAFNLDQDEVSGSFPTPFLPVKIVGAITLKFLGWYFIFRNSFKCLESSSFFVGNGLLAVFQPALYFISGWLSKSENAIDSSPSSDPYSPNYDPYSASVSESEEKEDIDDEDSNPAEFSFDAAIPEESDATENEQKTNTGTVLLITAWLSLLQIALVITPSHFYPELEDMSSLESFLIFGQLPQLIIYLVTYPVFTFKGGNRAKIE</sequence>
<protein>
    <submittedName>
        <fullName evidence="3">Uncharacterized protein</fullName>
    </submittedName>
</protein>
<feature type="region of interest" description="Disordered" evidence="1">
    <location>
        <begin position="1"/>
        <end position="54"/>
    </location>
</feature>
<feature type="compositionally biased region" description="Low complexity" evidence="1">
    <location>
        <begin position="38"/>
        <end position="54"/>
    </location>
</feature>
<feature type="transmembrane region" description="Helical" evidence="2">
    <location>
        <begin position="306"/>
        <end position="327"/>
    </location>
</feature>
<evidence type="ECO:0000313" key="4">
    <source>
        <dbReference type="Proteomes" id="UP000198287"/>
    </source>
</evidence>
<feature type="transmembrane region" description="Helical" evidence="2">
    <location>
        <begin position="272"/>
        <end position="294"/>
    </location>
</feature>
<evidence type="ECO:0000256" key="1">
    <source>
        <dbReference type="SAM" id="MobiDB-lite"/>
    </source>
</evidence>
<keyword evidence="2" id="KW-0472">Membrane</keyword>
<name>A0A226EU36_FOLCA</name>